<dbReference type="Gene3D" id="1.20.120.1750">
    <property type="match status" value="1"/>
</dbReference>
<dbReference type="PANTHER" id="PTHR11685">
    <property type="entry name" value="RBR FAMILY RING FINGER AND IBR DOMAIN-CONTAINING"/>
    <property type="match status" value="1"/>
</dbReference>
<reference evidence="11 12" key="1">
    <citation type="journal article" date="2014" name="Mol. Plant">
        <title>Chromosome Scale Genome Assembly and Transcriptome Profiling of Nannochloropsis gaditana in Nitrogen Depletion.</title>
        <authorList>
            <person name="Corteggiani Carpinelli E."/>
            <person name="Telatin A."/>
            <person name="Vitulo N."/>
            <person name="Forcato C."/>
            <person name="D'Angelo M."/>
            <person name="Schiavon R."/>
            <person name="Vezzi A."/>
            <person name="Giacometti G.M."/>
            <person name="Morosinotto T."/>
            <person name="Valle G."/>
        </authorList>
    </citation>
    <scope>NUCLEOTIDE SEQUENCE [LARGE SCALE GENOMIC DNA]</scope>
    <source>
        <strain evidence="11 12">B-31</strain>
    </source>
</reference>
<dbReference type="CDD" id="cd20335">
    <property type="entry name" value="BRcat_RBR"/>
    <property type="match status" value="1"/>
</dbReference>
<dbReference type="InterPro" id="IPR002867">
    <property type="entry name" value="IBR_dom"/>
</dbReference>
<comment type="catalytic activity">
    <reaction evidence="1">
        <text>[E2 ubiquitin-conjugating enzyme]-S-ubiquitinyl-L-cysteine + [acceptor protein]-L-lysine = [E2 ubiquitin-conjugating enzyme]-L-cysteine + [acceptor protein]-N(6)-ubiquitinyl-L-lysine.</text>
        <dbReference type="EC" id="2.3.2.31"/>
    </reaction>
</comment>
<evidence type="ECO:0000256" key="4">
    <source>
        <dbReference type="ARBA" id="ARBA00022723"/>
    </source>
</evidence>
<sequence length="661" mass="72386">MESSEGLRLEHTEAHSKSNSRQSSVGLRTFSFRDPPALMPCGSVSSSSHIMTNSSAALPYCGDLDAARKARDSPAVRLLTQYRDQQRSADSSPLSLSRNSSAGNPMDGQAPPPAASSFSSLTRRLLELGFKATMRGKRNQKSSDASDAERQNEALAGPLQAAAEQSHSVSRHQPQFDLNTEKGAARAVSGAGETGSPVVRLNQSHHSSSGRGMLCQTLYEAAGGVTGEGKQESDNWPPSYYLRGGETSKRLPTTFIDKSNTGQTIVPAAAAAIGACAVYKDSPQHMVEEEMLEDLVLMTCVPTSLAYRLDCKCAHAFSTETLYGCIKAALIDDLIPACPLANHPDAPQRCNYLLTQKEVEHVLNRHAPPSQLPAQDRKLLCFRRGRLVDGGLGWVSERVTEAFLRKGKIAAGCIECPNGRCSYWVEPTRPLEKQRVDCPKCLMAFCSLCKRPYHFRCSCDEVMTITKQWLEWQQHGRAPYLTKMAREDSSYQAALDVFKSRRAAHVQEVRTAEQNWGLLVADENYKASRCKRCPHCNRVIERVDGCDTMVCGQNAHGGNIQNGCGQAFDWNDALLYVADIGEKRSIVPFQEVPPAEIARVEHQIMDGTPVKCDVCSAKIMGPLAMCINCPSFSCCIRCQNKHTRGHVLRLYMDGTGGNGHA</sequence>
<dbReference type="OrthoDB" id="1431934at2759"/>
<evidence type="ECO:0000313" key="12">
    <source>
        <dbReference type="Proteomes" id="UP000019335"/>
    </source>
</evidence>
<evidence type="ECO:0000256" key="3">
    <source>
        <dbReference type="ARBA" id="ARBA00022679"/>
    </source>
</evidence>
<evidence type="ECO:0000256" key="9">
    <source>
        <dbReference type="SAM" id="MobiDB-lite"/>
    </source>
</evidence>
<dbReference type="GO" id="GO:0061630">
    <property type="term" value="F:ubiquitin protein ligase activity"/>
    <property type="evidence" value="ECO:0007669"/>
    <property type="project" value="UniProtKB-EC"/>
</dbReference>
<feature type="region of interest" description="Disordered" evidence="9">
    <location>
        <begin position="1"/>
        <end position="28"/>
    </location>
</feature>
<feature type="compositionally biased region" description="Polar residues" evidence="9">
    <location>
        <begin position="17"/>
        <end position="26"/>
    </location>
</feature>
<evidence type="ECO:0000259" key="10">
    <source>
        <dbReference type="PROSITE" id="PS51873"/>
    </source>
</evidence>
<feature type="compositionally biased region" description="Basic and acidic residues" evidence="9">
    <location>
        <begin position="1"/>
        <end position="16"/>
    </location>
</feature>
<evidence type="ECO:0000256" key="6">
    <source>
        <dbReference type="ARBA" id="ARBA00022771"/>
    </source>
</evidence>
<evidence type="ECO:0000313" key="11">
    <source>
        <dbReference type="EMBL" id="EWM30270.1"/>
    </source>
</evidence>
<evidence type="ECO:0000256" key="8">
    <source>
        <dbReference type="ARBA" id="ARBA00022833"/>
    </source>
</evidence>
<dbReference type="InterPro" id="IPR044066">
    <property type="entry name" value="TRIAD_supradom"/>
</dbReference>
<name>W7TSR3_9STRA</name>
<feature type="compositionally biased region" description="Polar residues" evidence="9">
    <location>
        <begin position="163"/>
        <end position="178"/>
    </location>
</feature>
<feature type="compositionally biased region" description="Low complexity" evidence="9">
    <location>
        <begin position="88"/>
        <end position="102"/>
    </location>
</feature>
<dbReference type="PROSITE" id="PS51873">
    <property type="entry name" value="TRIAD"/>
    <property type="match status" value="1"/>
</dbReference>
<dbReference type="GO" id="GO:0016567">
    <property type="term" value="P:protein ubiquitination"/>
    <property type="evidence" value="ECO:0007669"/>
    <property type="project" value="InterPro"/>
</dbReference>
<feature type="region of interest" description="Disordered" evidence="9">
    <location>
        <begin position="81"/>
        <end position="117"/>
    </location>
</feature>
<keyword evidence="5" id="KW-0677">Repeat</keyword>
<keyword evidence="6" id="KW-0863">Zinc-finger</keyword>
<dbReference type="AlphaFoldDB" id="W7TSR3"/>
<evidence type="ECO:0000256" key="7">
    <source>
        <dbReference type="ARBA" id="ARBA00022786"/>
    </source>
</evidence>
<dbReference type="Proteomes" id="UP000019335">
    <property type="component" value="Chromosome 1"/>
</dbReference>
<keyword evidence="7" id="KW-0833">Ubl conjugation pathway</keyword>
<feature type="region of interest" description="Disordered" evidence="9">
    <location>
        <begin position="130"/>
        <end position="209"/>
    </location>
</feature>
<proteinExistence type="predicted"/>
<evidence type="ECO:0000256" key="2">
    <source>
        <dbReference type="ARBA" id="ARBA00012251"/>
    </source>
</evidence>
<dbReference type="Pfam" id="PF01485">
    <property type="entry name" value="IBR"/>
    <property type="match status" value="1"/>
</dbReference>
<dbReference type="SMART" id="SM00647">
    <property type="entry name" value="IBR"/>
    <property type="match status" value="1"/>
</dbReference>
<keyword evidence="12" id="KW-1185">Reference proteome</keyword>
<gene>
    <name evidence="11" type="ORF">Naga_100003g78</name>
</gene>
<keyword evidence="3" id="KW-0808">Transferase</keyword>
<dbReference type="GO" id="GO:0008270">
    <property type="term" value="F:zinc ion binding"/>
    <property type="evidence" value="ECO:0007669"/>
    <property type="project" value="UniProtKB-KW"/>
</dbReference>
<accession>W7TSR3</accession>
<evidence type="ECO:0000256" key="5">
    <source>
        <dbReference type="ARBA" id="ARBA00022737"/>
    </source>
</evidence>
<evidence type="ECO:0000256" key="1">
    <source>
        <dbReference type="ARBA" id="ARBA00001798"/>
    </source>
</evidence>
<dbReference type="EMBL" id="AZIL01000038">
    <property type="protein sequence ID" value="EWM30270.1"/>
    <property type="molecule type" value="Genomic_DNA"/>
</dbReference>
<dbReference type="CDD" id="cd20336">
    <property type="entry name" value="Rcat_RBR"/>
    <property type="match status" value="1"/>
</dbReference>
<feature type="domain" description="RING-type" evidence="10">
    <location>
        <begin position="289"/>
        <end position="586"/>
    </location>
</feature>
<dbReference type="EC" id="2.3.2.31" evidence="2"/>
<dbReference type="InterPro" id="IPR031127">
    <property type="entry name" value="E3_UB_ligase_RBR"/>
</dbReference>
<comment type="caution">
    <text evidence="11">The sequence shown here is derived from an EMBL/GenBank/DDBJ whole genome shotgun (WGS) entry which is preliminary data.</text>
</comment>
<dbReference type="SUPFAM" id="SSF57850">
    <property type="entry name" value="RING/U-box"/>
    <property type="match status" value="3"/>
</dbReference>
<protein>
    <recommendedName>
        <fullName evidence="2">RBR-type E3 ubiquitin transferase</fullName>
        <ecNumber evidence="2">2.3.2.31</ecNumber>
    </recommendedName>
</protein>
<keyword evidence="8" id="KW-0862">Zinc</keyword>
<organism evidence="11 12">
    <name type="scientific">Nannochloropsis gaditana</name>
    <dbReference type="NCBI Taxonomy" id="72520"/>
    <lineage>
        <taxon>Eukaryota</taxon>
        <taxon>Sar</taxon>
        <taxon>Stramenopiles</taxon>
        <taxon>Ochrophyta</taxon>
        <taxon>Eustigmatophyceae</taxon>
        <taxon>Eustigmatales</taxon>
        <taxon>Monodopsidaceae</taxon>
        <taxon>Nannochloropsis</taxon>
    </lineage>
</organism>
<keyword evidence="4" id="KW-0479">Metal-binding</keyword>